<protein>
    <recommendedName>
        <fullName evidence="1">F-box domain-containing protein</fullName>
    </recommendedName>
</protein>
<dbReference type="InterPro" id="IPR036047">
    <property type="entry name" value="F-box-like_dom_sf"/>
</dbReference>
<dbReference type="OrthoDB" id="2322499at2759"/>
<evidence type="ECO:0000313" key="2">
    <source>
        <dbReference type="EMBL" id="PKY38917.1"/>
    </source>
</evidence>
<evidence type="ECO:0000313" key="3">
    <source>
        <dbReference type="Proteomes" id="UP000234323"/>
    </source>
</evidence>
<dbReference type="PROSITE" id="PS50181">
    <property type="entry name" value="FBOX"/>
    <property type="match status" value="1"/>
</dbReference>
<feature type="domain" description="F-box" evidence="1">
    <location>
        <begin position="11"/>
        <end position="63"/>
    </location>
</feature>
<reference evidence="2 3" key="1">
    <citation type="submission" date="2015-10" db="EMBL/GenBank/DDBJ databases">
        <title>Genome analyses suggest a sexual origin of heterokaryosis in a supposedly ancient asexual fungus.</title>
        <authorList>
            <person name="Ropars J."/>
            <person name="Sedzielewska K."/>
            <person name="Noel J."/>
            <person name="Charron P."/>
            <person name="Farinelli L."/>
            <person name="Marton T."/>
            <person name="Kruger M."/>
            <person name="Pelin A."/>
            <person name="Brachmann A."/>
            <person name="Corradi N."/>
        </authorList>
    </citation>
    <scope>NUCLEOTIDE SEQUENCE [LARGE SCALE GENOMIC DNA]</scope>
    <source>
        <strain evidence="2 3">A4</strain>
    </source>
</reference>
<organism evidence="2 3">
    <name type="scientific">Rhizophagus irregularis</name>
    <dbReference type="NCBI Taxonomy" id="588596"/>
    <lineage>
        <taxon>Eukaryota</taxon>
        <taxon>Fungi</taxon>
        <taxon>Fungi incertae sedis</taxon>
        <taxon>Mucoromycota</taxon>
        <taxon>Glomeromycotina</taxon>
        <taxon>Glomeromycetes</taxon>
        <taxon>Glomerales</taxon>
        <taxon>Glomeraceae</taxon>
        <taxon>Rhizophagus</taxon>
    </lineage>
</organism>
<dbReference type="InterPro" id="IPR001810">
    <property type="entry name" value="F-box_dom"/>
</dbReference>
<dbReference type="EMBL" id="LLXI01000045">
    <property type="protein sequence ID" value="PKY38917.1"/>
    <property type="molecule type" value="Genomic_DNA"/>
</dbReference>
<dbReference type="CDD" id="cd09917">
    <property type="entry name" value="F-box_SF"/>
    <property type="match status" value="1"/>
</dbReference>
<dbReference type="AlphaFoldDB" id="A0A2I1FWZ7"/>
<name>A0A2I1FWZ7_9GLOM</name>
<evidence type="ECO:0000259" key="1">
    <source>
        <dbReference type="PROSITE" id="PS50181"/>
    </source>
</evidence>
<keyword evidence="3" id="KW-1185">Reference proteome</keyword>
<gene>
    <name evidence="2" type="ORF">RhiirA4_537670</name>
</gene>
<dbReference type="Proteomes" id="UP000234323">
    <property type="component" value="Unassembled WGS sequence"/>
</dbReference>
<dbReference type="VEuPathDB" id="FungiDB:FUN_014577"/>
<dbReference type="Gene3D" id="1.20.1280.50">
    <property type="match status" value="1"/>
</dbReference>
<dbReference type="SUPFAM" id="SSF81383">
    <property type="entry name" value="F-box domain"/>
    <property type="match status" value="1"/>
</dbReference>
<dbReference type="VEuPathDB" id="FungiDB:RhiirFUN_011722"/>
<dbReference type="Pfam" id="PF12937">
    <property type="entry name" value="F-box-like"/>
    <property type="match status" value="1"/>
</dbReference>
<comment type="caution">
    <text evidence="2">The sequence shown here is derived from an EMBL/GenBank/DDBJ whole genome shotgun (WGS) entry which is preliminary data.</text>
</comment>
<proteinExistence type="predicted"/>
<accession>A0A2I1FWZ7</accession>
<sequence length="209" mass="24965">MTPEQNISKVNSPIASLPPELFAKFCAYLPPADLFTLSQVCRKFHGYLCAPNSFSTQQIWKESRLKFMPKEEIPPPKGMSEKNYVELLMMDRGCQTCKQIKICKIYWEFEVRICEECFLVKTVNEYKLLWSNYPQGFLNTMPHTYYFYGKYYWIEQIHIAYSQYYSLSKEDLKTWLDSKKLIFDSTMEYATKRGMKYDTKRPSRFSRHN</sequence>
<dbReference type="VEuPathDB" id="FungiDB:RhiirA1_410473"/>